<dbReference type="Gene3D" id="3.60.15.10">
    <property type="entry name" value="Ribonuclease Z/Hydroxyacylglutathione hydrolase-like"/>
    <property type="match status" value="1"/>
</dbReference>
<evidence type="ECO:0000259" key="3">
    <source>
        <dbReference type="SMART" id="SM00849"/>
    </source>
</evidence>
<sequence>MSKMRETVASLLLLLGSAETGAPAFAQASAPAPAPAANTQLASADMVVTLLGTGTPTLSPARFGYSTLVQVGGLNLVFDAGRGSSIRLAQLGVKLGSIDATFITHYHSDHVNGLGDLWSTSLLPSPQNGRTAPFELYGPVGIKQVAAGMQAMFEPDLVIRRHDNEVTAAAEKLNVHEFTRDGVVFEKNGVRVTAFTVDHGAAIKPAVGYKVQYKGRTVVLSGDTKYDLEVVRQATGADLLVHEASIVAASHVNDAWAKPSIAHHTSAEEAGDVFRQAHPKLAVFSHISRPGPQDETNTDAALKRRALSHWPNGNVVVGTDLMRIAIGSAVSVIPSPAQ</sequence>
<keyword evidence="2" id="KW-0732">Signal</keyword>
<dbReference type="InterPro" id="IPR044094">
    <property type="entry name" value="AtsA-like_MBL-fold"/>
</dbReference>
<name>A0A5B8CPH4_SPHSA</name>
<gene>
    <name evidence="4" type="ORF">FIL70_25395</name>
</gene>
<keyword evidence="4" id="KW-0614">Plasmid</keyword>
<protein>
    <submittedName>
        <fullName evidence="4">MBL fold metallo-hydrolase</fullName>
    </submittedName>
</protein>
<reference evidence="4 5" key="1">
    <citation type="submission" date="2019-06" db="EMBL/GenBank/DDBJ databases">
        <title>Genome organization and adaptive potential of archetypical organophosphate degarding Sphingobium fuliginis ATCC 27551.</title>
        <authorList>
            <person name="Sarwar A."/>
            <person name="Parthasarathy S."/>
            <person name="Singh C."/>
            <person name="Siddavattam D."/>
        </authorList>
    </citation>
    <scope>NUCLEOTIDE SEQUENCE [LARGE SCALE GENOMIC DNA]</scope>
    <source>
        <strain evidence="4 5">ATCC 27551</strain>
        <plasmid evidence="5">psf3</plasmid>
    </source>
</reference>
<evidence type="ECO:0000256" key="1">
    <source>
        <dbReference type="ARBA" id="ARBA00022801"/>
    </source>
</evidence>
<dbReference type="GO" id="GO:0042781">
    <property type="term" value="F:3'-tRNA processing endoribonuclease activity"/>
    <property type="evidence" value="ECO:0007669"/>
    <property type="project" value="TreeGrafter"/>
</dbReference>
<proteinExistence type="predicted"/>
<geneLocation type="plasmid" evidence="5">
    <name>psf3</name>
</geneLocation>
<dbReference type="InterPro" id="IPR001279">
    <property type="entry name" value="Metallo-B-lactamas"/>
</dbReference>
<dbReference type="Proteomes" id="UP000311469">
    <property type="component" value="Plasmid pSF3"/>
</dbReference>
<feature type="signal peptide" evidence="2">
    <location>
        <begin position="1"/>
        <end position="26"/>
    </location>
</feature>
<dbReference type="KEGG" id="sufl:FIL70_25395"/>
<dbReference type="SUPFAM" id="SSF56281">
    <property type="entry name" value="Metallo-hydrolase/oxidoreductase"/>
    <property type="match status" value="1"/>
</dbReference>
<feature type="domain" description="Metallo-beta-lactamase" evidence="3">
    <location>
        <begin position="63"/>
        <end position="251"/>
    </location>
</feature>
<dbReference type="EMBL" id="CP041020">
    <property type="protein sequence ID" value="QDC40460.1"/>
    <property type="molecule type" value="Genomic_DNA"/>
</dbReference>
<evidence type="ECO:0000256" key="2">
    <source>
        <dbReference type="SAM" id="SignalP"/>
    </source>
</evidence>
<dbReference type="PANTHER" id="PTHR46018:SF2">
    <property type="entry name" value="ZINC PHOSPHODIESTERASE ELAC PROTEIN 1"/>
    <property type="match status" value="1"/>
</dbReference>
<dbReference type="InterPro" id="IPR036866">
    <property type="entry name" value="RibonucZ/Hydroxyglut_hydro"/>
</dbReference>
<dbReference type="PANTHER" id="PTHR46018">
    <property type="entry name" value="ZINC PHOSPHODIESTERASE ELAC PROTEIN 1"/>
    <property type="match status" value="1"/>
</dbReference>
<dbReference type="AlphaFoldDB" id="A0A5B8CPH4"/>
<evidence type="ECO:0000313" key="5">
    <source>
        <dbReference type="Proteomes" id="UP000311469"/>
    </source>
</evidence>
<dbReference type="Pfam" id="PF12706">
    <property type="entry name" value="Lactamase_B_2"/>
    <property type="match status" value="1"/>
</dbReference>
<feature type="chain" id="PRO_5022690413" evidence="2">
    <location>
        <begin position="27"/>
        <end position="338"/>
    </location>
</feature>
<keyword evidence="1 4" id="KW-0378">Hydrolase</keyword>
<evidence type="ECO:0000313" key="4">
    <source>
        <dbReference type="EMBL" id="QDC40460.1"/>
    </source>
</evidence>
<organism evidence="4 5">
    <name type="scientific">Sphingobium fuliginis ATCC 27551</name>
    <dbReference type="NCBI Taxonomy" id="1208342"/>
    <lineage>
        <taxon>Bacteria</taxon>
        <taxon>Pseudomonadati</taxon>
        <taxon>Pseudomonadota</taxon>
        <taxon>Alphaproteobacteria</taxon>
        <taxon>Sphingomonadales</taxon>
        <taxon>Sphingomonadaceae</taxon>
        <taxon>Sphingobium</taxon>
    </lineage>
</organism>
<accession>A0A5B8CPH4</accession>
<dbReference type="RefSeq" id="WP_079279710.1">
    <property type="nucleotide sequence ID" value="NC_019376.1"/>
</dbReference>
<dbReference type="SMART" id="SM00849">
    <property type="entry name" value="Lactamase_B"/>
    <property type="match status" value="1"/>
</dbReference>
<dbReference type="CDD" id="cd07719">
    <property type="entry name" value="arylsulfatase_AtsA-like_MBL-fold"/>
    <property type="match status" value="1"/>
</dbReference>